<dbReference type="EMBL" id="JAIWQS010000010">
    <property type="protein sequence ID" value="KAJ8752574.1"/>
    <property type="molecule type" value="Genomic_DNA"/>
</dbReference>
<evidence type="ECO:0000313" key="2">
    <source>
        <dbReference type="Proteomes" id="UP001159364"/>
    </source>
</evidence>
<reference evidence="1 2" key="1">
    <citation type="submission" date="2021-09" db="EMBL/GenBank/DDBJ databases">
        <title>Genomic insights and catalytic innovation underlie evolution of tropane alkaloids biosynthesis.</title>
        <authorList>
            <person name="Wang Y.-J."/>
            <person name="Tian T."/>
            <person name="Huang J.-P."/>
            <person name="Huang S.-X."/>
        </authorList>
    </citation>
    <scope>NUCLEOTIDE SEQUENCE [LARGE SCALE GENOMIC DNA]</scope>
    <source>
        <strain evidence="1">KIB-2018</strain>
        <tissue evidence="1">Leaf</tissue>
    </source>
</reference>
<dbReference type="AlphaFoldDB" id="A0AAV8SKJ7"/>
<keyword evidence="2" id="KW-1185">Reference proteome</keyword>
<proteinExistence type="predicted"/>
<comment type="caution">
    <text evidence="1">The sequence shown here is derived from an EMBL/GenBank/DDBJ whole genome shotgun (WGS) entry which is preliminary data.</text>
</comment>
<evidence type="ECO:0000313" key="1">
    <source>
        <dbReference type="EMBL" id="KAJ8752574.1"/>
    </source>
</evidence>
<evidence type="ECO:0008006" key="3">
    <source>
        <dbReference type="Google" id="ProtNLM"/>
    </source>
</evidence>
<dbReference type="Proteomes" id="UP001159364">
    <property type="component" value="Linkage Group LG10"/>
</dbReference>
<organism evidence="1 2">
    <name type="scientific">Erythroxylum novogranatense</name>
    <dbReference type="NCBI Taxonomy" id="1862640"/>
    <lineage>
        <taxon>Eukaryota</taxon>
        <taxon>Viridiplantae</taxon>
        <taxon>Streptophyta</taxon>
        <taxon>Embryophyta</taxon>
        <taxon>Tracheophyta</taxon>
        <taxon>Spermatophyta</taxon>
        <taxon>Magnoliopsida</taxon>
        <taxon>eudicotyledons</taxon>
        <taxon>Gunneridae</taxon>
        <taxon>Pentapetalae</taxon>
        <taxon>rosids</taxon>
        <taxon>fabids</taxon>
        <taxon>Malpighiales</taxon>
        <taxon>Erythroxylaceae</taxon>
        <taxon>Erythroxylum</taxon>
    </lineage>
</organism>
<name>A0AAV8SKJ7_9ROSI</name>
<protein>
    <recommendedName>
        <fullName evidence="3">Secreted protein</fullName>
    </recommendedName>
</protein>
<sequence length="72" mass="7889">MVLKLKSTRQALIASQLFPFWVVAADSPAVHTELQTVKFTVDGVVWSPLTLTAHVALVLKSSSRDSLVRGNR</sequence>
<accession>A0AAV8SKJ7</accession>
<gene>
    <name evidence="1" type="ORF">K2173_005463</name>
</gene>